<dbReference type="InterPro" id="IPR036188">
    <property type="entry name" value="FAD/NAD-bd_sf"/>
</dbReference>
<feature type="domain" description="FAD-dependent protein C-terminal" evidence="1">
    <location>
        <begin position="279"/>
        <end position="458"/>
    </location>
</feature>
<proteinExistence type="predicted"/>
<protein>
    <submittedName>
        <fullName evidence="2">NAD(FAD)-utilizing dehydrogenase</fullName>
    </submittedName>
</protein>
<dbReference type="AlphaFoldDB" id="A0A6P1ME59"/>
<dbReference type="RefSeq" id="WP_162361188.1">
    <property type="nucleotide sequence ID" value="NZ_CP047591.1"/>
</dbReference>
<dbReference type="Gene3D" id="3.50.50.60">
    <property type="entry name" value="FAD/NAD(P)-binding domain"/>
    <property type="match status" value="2"/>
</dbReference>
<organism evidence="2 3">
    <name type="scientific">Aminipila terrae</name>
    <dbReference type="NCBI Taxonomy" id="2697030"/>
    <lineage>
        <taxon>Bacteria</taxon>
        <taxon>Bacillati</taxon>
        <taxon>Bacillota</taxon>
        <taxon>Clostridia</taxon>
        <taxon>Peptostreptococcales</taxon>
        <taxon>Anaerovoracaceae</taxon>
        <taxon>Aminipila</taxon>
    </lineage>
</organism>
<keyword evidence="3" id="KW-1185">Reference proteome</keyword>
<evidence type="ECO:0000313" key="2">
    <source>
        <dbReference type="EMBL" id="QHI71413.1"/>
    </source>
</evidence>
<dbReference type="InterPro" id="IPR028348">
    <property type="entry name" value="FAD-binding_protein"/>
</dbReference>
<dbReference type="PIRSF" id="PIRSF038984">
    <property type="entry name" value="FAD_binding_protein"/>
    <property type="match status" value="1"/>
</dbReference>
<sequence length="511" mass="56640">MYRISQIKLNLDENKSMIPKKISKKIGRDNIVVTDYKIIRESIDARDKKNIKLVYTVDFSVNEDISKLASKLKITEAPDDQYKFVPYGTKKIKNRPVIAGFGPCGMFAALILSEVGFNPLILERGNCIEQRVKDVEKFWQEGILNEESNVQFGEGGAGTFSDGKLTTQIKDYRIYKVLQELTDAGSNEEILYKQKPHIGTDILRQVVINIRKKIIENGGEIRFASRLTDIRISDEAVQAVQINGSEWIETENLILAVGHSARDTFRMLNHKGVSMTQKPFSIGVRIEHLQRMIDQAQYGKAETGLGAADYKLSHRCQNGRGVYTFCMCPGGEVIVASSQTGGVVTNGMSYHARNSKYANSALLVDVKTSDFGSEDPLAGVEFQEKYEKRAFIEGGSNYFAPKSLWKEFSEATSNGNKVRNCLPDFAVKAMLEAMPFLGQKLKGFDSPDSILTAVETRSSSPVRIIRDENLESNFKGLYPAGEGAGYAGGITSAAVDGIKIAEKIATKYSPK</sequence>
<dbReference type="Gene3D" id="3.30.70.2700">
    <property type="match status" value="1"/>
</dbReference>
<dbReference type="PANTHER" id="PTHR42842:SF3">
    <property type="entry name" value="FAD_NAD(P)-BINDING OXIDOREDUCTASE FAMILY PROTEIN"/>
    <property type="match status" value="1"/>
</dbReference>
<gene>
    <name evidence="2" type="ORF">Ami3637_02555</name>
</gene>
<dbReference type="EMBL" id="CP047591">
    <property type="protein sequence ID" value="QHI71413.1"/>
    <property type="molecule type" value="Genomic_DNA"/>
</dbReference>
<dbReference type="Pfam" id="PF21688">
    <property type="entry name" value="FAD-depend_C"/>
    <property type="match status" value="1"/>
</dbReference>
<evidence type="ECO:0000313" key="3">
    <source>
        <dbReference type="Proteomes" id="UP000463883"/>
    </source>
</evidence>
<reference evidence="2 3" key="1">
    <citation type="submission" date="2020-01" db="EMBL/GenBank/DDBJ databases">
        <title>Genomic analysis of Aminipila sp. CBA3637.</title>
        <authorList>
            <person name="Kim Y.B."/>
            <person name="Roh S.W."/>
        </authorList>
    </citation>
    <scope>NUCLEOTIDE SEQUENCE [LARGE SCALE GENOMIC DNA]</scope>
    <source>
        <strain evidence="2 3">CBA3637</strain>
    </source>
</reference>
<dbReference type="Proteomes" id="UP000463883">
    <property type="component" value="Chromosome"/>
</dbReference>
<name>A0A6P1ME59_9FIRM</name>
<dbReference type="InterPro" id="IPR049516">
    <property type="entry name" value="FAD-depend_C"/>
</dbReference>
<dbReference type="SUPFAM" id="SSF51905">
    <property type="entry name" value="FAD/NAD(P)-binding domain"/>
    <property type="match status" value="1"/>
</dbReference>
<dbReference type="PANTHER" id="PTHR42842">
    <property type="entry name" value="FAD/NAD(P)-BINDING OXIDOREDUCTASE"/>
    <property type="match status" value="1"/>
</dbReference>
<dbReference type="KEGG" id="amic:Ami3637_02555"/>
<accession>A0A6P1ME59</accession>
<evidence type="ECO:0000259" key="1">
    <source>
        <dbReference type="Pfam" id="PF21688"/>
    </source>
</evidence>